<comment type="caution">
    <text evidence="3">The sequence shown here is derived from an EMBL/GenBank/DDBJ whole genome shotgun (WGS) entry which is preliminary data.</text>
</comment>
<feature type="coiled-coil region" evidence="1">
    <location>
        <begin position="527"/>
        <end position="578"/>
    </location>
</feature>
<feature type="compositionally biased region" description="Low complexity" evidence="2">
    <location>
        <begin position="72"/>
        <end position="85"/>
    </location>
</feature>
<evidence type="ECO:0000313" key="4">
    <source>
        <dbReference type="Proteomes" id="UP001189429"/>
    </source>
</evidence>
<accession>A0ABN9RKV0</accession>
<feature type="region of interest" description="Disordered" evidence="2">
    <location>
        <begin position="50"/>
        <end position="93"/>
    </location>
</feature>
<evidence type="ECO:0000256" key="2">
    <source>
        <dbReference type="SAM" id="MobiDB-lite"/>
    </source>
</evidence>
<keyword evidence="4" id="KW-1185">Reference proteome</keyword>
<reference evidence="3" key="1">
    <citation type="submission" date="2023-10" db="EMBL/GenBank/DDBJ databases">
        <authorList>
            <person name="Chen Y."/>
            <person name="Shah S."/>
            <person name="Dougan E. K."/>
            <person name="Thang M."/>
            <person name="Chan C."/>
        </authorList>
    </citation>
    <scope>NUCLEOTIDE SEQUENCE [LARGE SCALE GENOMIC DNA]</scope>
</reference>
<organism evidence="3 4">
    <name type="scientific">Prorocentrum cordatum</name>
    <dbReference type="NCBI Taxonomy" id="2364126"/>
    <lineage>
        <taxon>Eukaryota</taxon>
        <taxon>Sar</taxon>
        <taxon>Alveolata</taxon>
        <taxon>Dinophyceae</taxon>
        <taxon>Prorocentrales</taxon>
        <taxon>Prorocentraceae</taxon>
        <taxon>Prorocentrum</taxon>
    </lineage>
</organism>
<name>A0ABN9RKV0_9DINO</name>
<gene>
    <name evidence="3" type="ORF">PCOR1329_LOCUS21693</name>
</gene>
<dbReference type="EMBL" id="CAUYUJ010007169">
    <property type="protein sequence ID" value="CAK0819783.1"/>
    <property type="molecule type" value="Genomic_DNA"/>
</dbReference>
<evidence type="ECO:0000256" key="1">
    <source>
        <dbReference type="SAM" id="Coils"/>
    </source>
</evidence>
<feature type="compositionally biased region" description="Basic and acidic residues" evidence="2">
    <location>
        <begin position="53"/>
        <end position="71"/>
    </location>
</feature>
<keyword evidence="1" id="KW-0175">Coiled coil</keyword>
<proteinExistence type="predicted"/>
<evidence type="ECO:0000313" key="3">
    <source>
        <dbReference type="EMBL" id="CAK0819783.1"/>
    </source>
</evidence>
<dbReference type="Proteomes" id="UP001189429">
    <property type="component" value="Unassembled WGS sequence"/>
</dbReference>
<protein>
    <submittedName>
        <fullName evidence="3">Uncharacterized protein</fullName>
    </submittedName>
</protein>
<sequence length="876" mass="95551">MLATSIPDVLAESQRAYGEQLANCQTLREDMDDAIALLKGDLEQFASSVGDAGGHRAEAPEGHSVRDRVDDGASSDGSSNDSASNVALDETAASSQRRLDEMAGAIDANISSSVFSAVSELGRGLASALGGMVQAVLPTIAETAPPSLLKLLLPTVEERLWKIMDLCSLGDKWLEEDIQGANESLLQQLSTVQELTSCLRAEVSTFSDRIEVVQAARRTAGSFAGGLAAARSVYGAQGRDIDVLPLSYAKFDEIAAGAEVFERLEVLESLGHHGVPSEPPMIDWRRRRLVCLAVCGYVHGYSLRFPFVFLCCFTCEVRLSAQATRELEREKRKALWGAGPDCFVDLESGRDRPTANGWEHAFDASKTRQKFLRLLGGGELADDIRRKEVEVVSDASDASEERAIDEADLPTDCPVFEFSEGQGDLVAVPNPGCPEGEKARCHLHEKPREGCKLCQRHKESLAKASFLAPLSPRQPAAMASEEAPPSWVQQLTSGMNTMNSRMNEMQLAGNNSFEQVGSDISAVAFRLDILEARMEVMQKGADNAVEEAAFASERAQYINKLETTADHIKDSLDVLTSEFSTMDEPMMASTLRRAAEQVRLQPVPLAYNAQCVIKAFEMNRKAIFEFGVASHGSDFLSNFDVNTAFPDLRGGRLGLAMGKMRNKLETLLRSNDYQVGSNGWVATFTCCAAWRIPFALPTSRPAMSHNIHVNLELPALPEFGLDAHADALLKAATVALRLSAPPPWGPSAGQIAAAGPCDARGAERKLSTVRRLRRLPKTLAGRRAARQAARVSELGRYRVRRIEAEAHQVRLRLVSATIDAMDAEAELAKQQGRGHTKLEYSQPHLIHGPINWTTNQRGNCEFRTVALSREQCDIYS</sequence>